<feature type="signal peptide" evidence="1">
    <location>
        <begin position="1"/>
        <end position="23"/>
    </location>
</feature>
<dbReference type="RefSeq" id="WP_354616283.1">
    <property type="nucleotide sequence ID" value="NZ_JBEXAE010000007.1"/>
</dbReference>
<gene>
    <name evidence="2" type="ORF">ABXZ36_13890</name>
</gene>
<protein>
    <submittedName>
        <fullName evidence="2">Uncharacterized protein</fullName>
    </submittedName>
</protein>
<organism evidence="2 3">
    <name type="scientific">Sediminicola arcticus</name>
    <dbReference type="NCBI Taxonomy" id="1574308"/>
    <lineage>
        <taxon>Bacteria</taxon>
        <taxon>Pseudomonadati</taxon>
        <taxon>Bacteroidota</taxon>
        <taxon>Flavobacteriia</taxon>
        <taxon>Flavobacteriales</taxon>
        <taxon>Flavobacteriaceae</taxon>
        <taxon>Sediminicola</taxon>
    </lineage>
</organism>
<evidence type="ECO:0000313" key="2">
    <source>
        <dbReference type="EMBL" id="MET6991738.1"/>
    </source>
</evidence>
<feature type="chain" id="PRO_5047379434" evidence="1">
    <location>
        <begin position="24"/>
        <end position="116"/>
    </location>
</feature>
<reference evidence="2 3" key="1">
    <citation type="submission" date="2024-07" db="EMBL/GenBank/DDBJ databases">
        <title>The genome sequence of type strain Sediminicola arcticus GDMCC 1.2805.</title>
        <authorList>
            <person name="Liu Y."/>
        </authorList>
    </citation>
    <scope>NUCLEOTIDE SEQUENCE [LARGE SCALE GENOMIC DNA]</scope>
    <source>
        <strain evidence="2 3">GDMCC 1.2805</strain>
    </source>
</reference>
<sequence length="116" mass="13176">MKTTKLLISYLLLNLMAIGSIYAQTIVTKNGAITHNNELRPCIVVSLDPKPDDLKEAWRDYLNDTYDFKLKGIGFLQNKDLLSAEEVTIKKISSNKIEFYTNIVENELGSEMMVFA</sequence>
<dbReference type="Proteomes" id="UP001549799">
    <property type="component" value="Unassembled WGS sequence"/>
</dbReference>
<keyword evidence="3" id="KW-1185">Reference proteome</keyword>
<evidence type="ECO:0000313" key="3">
    <source>
        <dbReference type="Proteomes" id="UP001549799"/>
    </source>
</evidence>
<keyword evidence="1" id="KW-0732">Signal</keyword>
<proteinExistence type="predicted"/>
<evidence type="ECO:0000256" key="1">
    <source>
        <dbReference type="SAM" id="SignalP"/>
    </source>
</evidence>
<comment type="caution">
    <text evidence="2">The sequence shown here is derived from an EMBL/GenBank/DDBJ whole genome shotgun (WGS) entry which is preliminary data.</text>
</comment>
<name>A0ABV2SX57_9FLAO</name>
<accession>A0ABV2SX57</accession>
<dbReference type="EMBL" id="JBEXAE010000007">
    <property type="protein sequence ID" value="MET6991738.1"/>
    <property type="molecule type" value="Genomic_DNA"/>
</dbReference>